<dbReference type="Proteomes" id="UP000440578">
    <property type="component" value="Unassembled WGS sequence"/>
</dbReference>
<dbReference type="OrthoDB" id="6381385at2759"/>
<evidence type="ECO:0008006" key="4">
    <source>
        <dbReference type="Google" id="ProtNLM"/>
    </source>
</evidence>
<name>A0A6A4WMY1_AMPAM</name>
<evidence type="ECO:0000313" key="3">
    <source>
        <dbReference type="Proteomes" id="UP000440578"/>
    </source>
</evidence>
<protein>
    <recommendedName>
        <fullName evidence="4">Secreted protein</fullName>
    </recommendedName>
</protein>
<proteinExistence type="predicted"/>
<dbReference type="EMBL" id="VIIS01000891">
    <property type="protein sequence ID" value="KAF0304012.1"/>
    <property type="molecule type" value="Genomic_DNA"/>
</dbReference>
<keyword evidence="3" id="KW-1185">Reference proteome</keyword>
<evidence type="ECO:0000256" key="1">
    <source>
        <dbReference type="SAM" id="SignalP"/>
    </source>
</evidence>
<gene>
    <name evidence="2" type="ORF">FJT64_000317</name>
</gene>
<sequence length="78" mass="8941">MGWTVRLALSAAIVTTVLATCPSFRWKQFRDMRYWRSFYSKITWYDAGQLALSSGNAELRPPGSACQLAESRDRVHTR</sequence>
<reference evidence="2 3" key="1">
    <citation type="submission" date="2019-07" db="EMBL/GenBank/DDBJ databases">
        <title>Draft genome assembly of a fouling barnacle, Amphibalanus amphitrite (Darwin, 1854): The first reference genome for Thecostraca.</title>
        <authorList>
            <person name="Kim W."/>
        </authorList>
    </citation>
    <scope>NUCLEOTIDE SEQUENCE [LARGE SCALE GENOMIC DNA]</scope>
    <source>
        <strain evidence="2">SNU_AA5</strain>
        <tissue evidence="2">Soma without cirri and trophi</tissue>
    </source>
</reference>
<evidence type="ECO:0000313" key="2">
    <source>
        <dbReference type="EMBL" id="KAF0304012.1"/>
    </source>
</evidence>
<accession>A0A6A4WMY1</accession>
<feature type="chain" id="PRO_5025357988" description="Secreted protein" evidence="1">
    <location>
        <begin position="20"/>
        <end position="78"/>
    </location>
</feature>
<comment type="caution">
    <text evidence="2">The sequence shown here is derived from an EMBL/GenBank/DDBJ whole genome shotgun (WGS) entry which is preliminary data.</text>
</comment>
<keyword evidence="1" id="KW-0732">Signal</keyword>
<feature type="signal peptide" evidence="1">
    <location>
        <begin position="1"/>
        <end position="19"/>
    </location>
</feature>
<organism evidence="2 3">
    <name type="scientific">Amphibalanus amphitrite</name>
    <name type="common">Striped barnacle</name>
    <name type="synonym">Balanus amphitrite</name>
    <dbReference type="NCBI Taxonomy" id="1232801"/>
    <lineage>
        <taxon>Eukaryota</taxon>
        <taxon>Metazoa</taxon>
        <taxon>Ecdysozoa</taxon>
        <taxon>Arthropoda</taxon>
        <taxon>Crustacea</taxon>
        <taxon>Multicrustacea</taxon>
        <taxon>Cirripedia</taxon>
        <taxon>Thoracica</taxon>
        <taxon>Thoracicalcarea</taxon>
        <taxon>Balanomorpha</taxon>
        <taxon>Balanoidea</taxon>
        <taxon>Balanidae</taxon>
        <taxon>Amphibalaninae</taxon>
        <taxon>Amphibalanus</taxon>
    </lineage>
</organism>
<dbReference type="AlphaFoldDB" id="A0A6A4WMY1"/>